<name>A0ABN1KLZ2_CLOSU</name>
<keyword evidence="2" id="KW-1185">Reference proteome</keyword>
<protein>
    <submittedName>
        <fullName evidence="1">DUF3867 domain-containing protein</fullName>
    </submittedName>
</protein>
<evidence type="ECO:0000313" key="1">
    <source>
        <dbReference type="EMBL" id="GAA0770535.1"/>
    </source>
</evidence>
<organism evidence="1 2">
    <name type="scientific">Clostridium subterminale</name>
    <dbReference type="NCBI Taxonomy" id="1550"/>
    <lineage>
        <taxon>Bacteria</taxon>
        <taxon>Bacillati</taxon>
        <taxon>Bacillota</taxon>
        <taxon>Clostridia</taxon>
        <taxon>Eubacteriales</taxon>
        <taxon>Clostridiaceae</taxon>
        <taxon>Clostridium</taxon>
    </lineage>
</organism>
<comment type="caution">
    <text evidence="1">The sequence shown here is derived from an EMBL/GenBank/DDBJ whole genome shotgun (WGS) entry which is preliminary data.</text>
</comment>
<evidence type="ECO:0000313" key="2">
    <source>
        <dbReference type="Proteomes" id="UP001501047"/>
    </source>
</evidence>
<dbReference type="EMBL" id="BAAACI010000002">
    <property type="protein sequence ID" value="GAA0770535.1"/>
    <property type="molecule type" value="Genomic_DNA"/>
</dbReference>
<dbReference type="InterPro" id="IPR024218">
    <property type="entry name" value="DUF3867"/>
</dbReference>
<dbReference type="Pfam" id="PF12983">
    <property type="entry name" value="DUF3867"/>
    <property type="match status" value="1"/>
</dbReference>
<gene>
    <name evidence="1" type="ORF">GCM10008908_13430</name>
</gene>
<sequence length="158" mass="18434">MYYSMAQGKLSMAEMSREIFKYMKENNISQEKFMNIQKKVMERYGISTEDVESQMKSMGIETPLSGLGNEYEDARKIIGFQEKYKGKLKVKSVNVYSIKNEKNDIEIMLQEENVILKSYGKIDLADNELNEFLCSYKKVMNNKMLNISICENASTYLY</sequence>
<accession>A0ABN1KLZ2</accession>
<dbReference type="Proteomes" id="UP001501047">
    <property type="component" value="Unassembled WGS sequence"/>
</dbReference>
<reference evidence="1 2" key="1">
    <citation type="journal article" date="2019" name="Int. J. Syst. Evol. Microbiol.">
        <title>The Global Catalogue of Microorganisms (GCM) 10K type strain sequencing project: providing services to taxonomists for standard genome sequencing and annotation.</title>
        <authorList>
            <consortium name="The Broad Institute Genomics Platform"/>
            <consortium name="The Broad Institute Genome Sequencing Center for Infectious Disease"/>
            <person name="Wu L."/>
            <person name="Ma J."/>
        </authorList>
    </citation>
    <scope>NUCLEOTIDE SEQUENCE [LARGE SCALE GENOMIC DNA]</scope>
    <source>
        <strain evidence="1 2">JCM 1417</strain>
    </source>
</reference>
<proteinExistence type="predicted"/>